<dbReference type="STRING" id="1149755.A0A2J6S2F0"/>
<evidence type="ECO:0000313" key="6">
    <source>
        <dbReference type="Proteomes" id="UP000235786"/>
    </source>
</evidence>
<dbReference type="GO" id="GO:0016787">
    <property type="term" value="F:hydrolase activity"/>
    <property type="evidence" value="ECO:0007669"/>
    <property type="project" value="UniProtKB-KW"/>
</dbReference>
<protein>
    <recommendedName>
        <fullName evidence="3">Carboxylic ester hydrolase</fullName>
        <ecNumber evidence="3">3.1.1.-</ecNumber>
    </recommendedName>
</protein>
<dbReference type="AlphaFoldDB" id="A0A2J6S2F0"/>
<keyword evidence="6" id="KW-1185">Reference proteome</keyword>
<dbReference type="PROSITE" id="PS00122">
    <property type="entry name" value="CARBOXYLESTERASE_B_1"/>
    <property type="match status" value="1"/>
</dbReference>
<dbReference type="PANTHER" id="PTHR11559">
    <property type="entry name" value="CARBOXYLESTERASE"/>
    <property type="match status" value="1"/>
</dbReference>
<name>A0A2J6S2F0_HYAVF</name>
<evidence type="ECO:0000256" key="2">
    <source>
        <dbReference type="ARBA" id="ARBA00022801"/>
    </source>
</evidence>
<gene>
    <name evidence="5" type="ORF">L207DRAFT_577899</name>
</gene>
<dbReference type="EC" id="3.1.1.-" evidence="3"/>
<dbReference type="EMBL" id="KZ613940">
    <property type="protein sequence ID" value="PMD44951.1"/>
    <property type="molecule type" value="Genomic_DNA"/>
</dbReference>
<evidence type="ECO:0000256" key="3">
    <source>
        <dbReference type="RuleBase" id="RU361235"/>
    </source>
</evidence>
<comment type="similarity">
    <text evidence="1 3">Belongs to the type-B carboxylesterase/lipase family.</text>
</comment>
<dbReference type="InterPro" id="IPR029058">
    <property type="entry name" value="AB_hydrolase_fold"/>
</dbReference>
<dbReference type="Pfam" id="PF00135">
    <property type="entry name" value="COesterase"/>
    <property type="match status" value="1"/>
</dbReference>
<reference evidence="5 6" key="1">
    <citation type="submission" date="2016-04" db="EMBL/GenBank/DDBJ databases">
        <title>A degradative enzymes factory behind the ericoid mycorrhizal symbiosis.</title>
        <authorList>
            <consortium name="DOE Joint Genome Institute"/>
            <person name="Martino E."/>
            <person name="Morin E."/>
            <person name="Grelet G."/>
            <person name="Kuo A."/>
            <person name="Kohler A."/>
            <person name="Daghino S."/>
            <person name="Barry K."/>
            <person name="Choi C."/>
            <person name="Cichocki N."/>
            <person name="Clum A."/>
            <person name="Copeland A."/>
            <person name="Hainaut M."/>
            <person name="Haridas S."/>
            <person name="Labutti K."/>
            <person name="Lindquist E."/>
            <person name="Lipzen A."/>
            <person name="Khouja H.-R."/>
            <person name="Murat C."/>
            <person name="Ohm R."/>
            <person name="Olson A."/>
            <person name="Spatafora J."/>
            <person name="Veneault-Fourrey C."/>
            <person name="Henrissat B."/>
            <person name="Grigoriev I."/>
            <person name="Martin F."/>
            <person name="Perotto S."/>
        </authorList>
    </citation>
    <scope>NUCLEOTIDE SEQUENCE [LARGE SCALE GENOMIC DNA]</scope>
    <source>
        <strain evidence="5 6">F</strain>
    </source>
</reference>
<sequence length="526" mass="57759">MKRELHHPALNTILGLDHGNTTQYRGLKYASLEHPFSEPTLFTETGGSSVHATSYGPACPQNPEARDHEFTFIQHALPCEDAQFSSTECLSLNIVTPKNAQHPLPVFVFIHGGGFSIGANSWPQYDPTRLVEISIEKGSPVIGININYRLGAFGFLASQELLVAGIKTNNGIRDQRAALTWIQRYVDGFGGDPNSITVVGVSTGAISGLLHLESSQPLFKRIFAMGGTPLLLKPLPLEVKESTYAAAIAKLGFTSMTTEARIKALKEVAPEVLLAATANLPMLPTIDGELITVPGTFSQWSFKDKLLPGTKWCESIMIGDCEMDSSVLFYMLQGRLDGIDHAFITSTERSIGDVACRQQLLEGYNFLNTSTNSPTEAVDKVLQFANDIGFYAPLVSIASGWPKKAYIFHFNEPNPWPGRYHGVATHILDAAFLFQNYNEFLDDVQKGSARAFGENFIEFVNGSEPFPSYIADEGGAMVYGPAERRQMFVKSKISEDYGRRGTIFKLAESSSFEKLSDAWGVFLRGE</sequence>
<dbReference type="Proteomes" id="UP000235786">
    <property type="component" value="Unassembled WGS sequence"/>
</dbReference>
<dbReference type="InterPro" id="IPR019826">
    <property type="entry name" value="Carboxylesterase_B_AS"/>
</dbReference>
<evidence type="ECO:0000256" key="1">
    <source>
        <dbReference type="ARBA" id="ARBA00005964"/>
    </source>
</evidence>
<dbReference type="SUPFAM" id="SSF53474">
    <property type="entry name" value="alpha/beta-Hydrolases"/>
    <property type="match status" value="1"/>
</dbReference>
<dbReference type="OrthoDB" id="3200163at2759"/>
<feature type="domain" description="Carboxylesterase type B" evidence="4">
    <location>
        <begin position="20"/>
        <end position="465"/>
    </location>
</feature>
<evidence type="ECO:0000259" key="4">
    <source>
        <dbReference type="Pfam" id="PF00135"/>
    </source>
</evidence>
<dbReference type="Gene3D" id="3.40.50.1820">
    <property type="entry name" value="alpha/beta hydrolase"/>
    <property type="match status" value="1"/>
</dbReference>
<evidence type="ECO:0000313" key="5">
    <source>
        <dbReference type="EMBL" id="PMD44951.1"/>
    </source>
</evidence>
<proteinExistence type="inferred from homology"/>
<accession>A0A2J6S2F0</accession>
<organism evidence="5 6">
    <name type="scientific">Hyaloscypha variabilis (strain UAMH 11265 / GT02V1 / F)</name>
    <name type="common">Meliniomyces variabilis</name>
    <dbReference type="NCBI Taxonomy" id="1149755"/>
    <lineage>
        <taxon>Eukaryota</taxon>
        <taxon>Fungi</taxon>
        <taxon>Dikarya</taxon>
        <taxon>Ascomycota</taxon>
        <taxon>Pezizomycotina</taxon>
        <taxon>Leotiomycetes</taxon>
        <taxon>Helotiales</taxon>
        <taxon>Hyaloscyphaceae</taxon>
        <taxon>Hyaloscypha</taxon>
        <taxon>Hyaloscypha variabilis</taxon>
    </lineage>
</organism>
<keyword evidence="2 3" id="KW-0378">Hydrolase</keyword>
<dbReference type="InterPro" id="IPR050309">
    <property type="entry name" value="Type-B_Carboxylest/Lipase"/>
</dbReference>
<dbReference type="InterPro" id="IPR002018">
    <property type="entry name" value="CarbesteraseB"/>
</dbReference>